<dbReference type="EMBL" id="CP104013">
    <property type="protein sequence ID" value="UYP44403.1"/>
    <property type="molecule type" value="Genomic_DNA"/>
</dbReference>
<sequence length="148" mass="17847">MLFKNLRHLAEIKEDEDDIYYEETEEDEYEREEIKSAITELSDAVATMKELVLNVLENEASEEKKEDERAISQVTEIYRSHLKINWDEAHTHDVLPTLRSFERIQQHLKEINYSFVHLEVSEYRYSILRNICVSKLTYLLERILYKVY</sequence>
<organism evidence="1 2">
    <name type="scientific">Candidatus Lokiarchaeum ossiferum</name>
    <dbReference type="NCBI Taxonomy" id="2951803"/>
    <lineage>
        <taxon>Archaea</taxon>
        <taxon>Promethearchaeati</taxon>
        <taxon>Promethearchaeota</taxon>
        <taxon>Promethearchaeia</taxon>
        <taxon>Promethearchaeales</taxon>
        <taxon>Promethearchaeaceae</taxon>
        <taxon>Candidatus Lokiarchaeum</taxon>
    </lineage>
</organism>
<name>A0ABY6HM72_9ARCH</name>
<proteinExistence type="predicted"/>
<evidence type="ECO:0000313" key="1">
    <source>
        <dbReference type="EMBL" id="UYP44403.1"/>
    </source>
</evidence>
<evidence type="ECO:0000313" key="2">
    <source>
        <dbReference type="Proteomes" id="UP001208689"/>
    </source>
</evidence>
<reference evidence="1" key="1">
    <citation type="submission" date="2022-09" db="EMBL/GenBank/DDBJ databases">
        <title>Actin cytoskeleton and complex cell architecture in an #Asgard archaeon.</title>
        <authorList>
            <person name="Ponce Toledo R.I."/>
            <person name="Schleper C."/>
            <person name="Rodrigues Oliveira T."/>
            <person name="Wollweber F."/>
            <person name="Xu J."/>
            <person name="Rittmann S."/>
            <person name="Klingl A."/>
            <person name="Pilhofer M."/>
        </authorList>
    </citation>
    <scope>NUCLEOTIDE SEQUENCE</scope>
    <source>
        <strain evidence="1">B-35</strain>
    </source>
</reference>
<gene>
    <name evidence="1" type="ORF">NEF87_000688</name>
</gene>
<dbReference type="Proteomes" id="UP001208689">
    <property type="component" value="Chromosome"/>
</dbReference>
<protein>
    <submittedName>
        <fullName evidence="1">Uncharacterized protein</fullName>
    </submittedName>
</protein>
<accession>A0ABY6HM72</accession>
<keyword evidence="2" id="KW-1185">Reference proteome</keyword>